<feature type="transmembrane region" description="Helical" evidence="1">
    <location>
        <begin position="361"/>
        <end position="386"/>
    </location>
</feature>
<keyword evidence="1" id="KW-0812">Transmembrane</keyword>
<dbReference type="EMBL" id="VJMF01000093">
    <property type="protein sequence ID" value="TRL26653.1"/>
    <property type="molecule type" value="Genomic_DNA"/>
</dbReference>
<reference evidence="2 3" key="1">
    <citation type="submission" date="2019-07" db="EMBL/GenBank/DDBJ databases">
        <title>Ln-dependent methylotrophs.</title>
        <authorList>
            <person name="Tani A."/>
        </authorList>
    </citation>
    <scope>NUCLEOTIDE SEQUENCE [LARGE SCALE GENOMIC DNA]</scope>
    <source>
        <strain evidence="2 3">SM89A</strain>
    </source>
</reference>
<dbReference type="AlphaFoldDB" id="A0A549SDV6"/>
<protein>
    <submittedName>
        <fullName evidence="2">Multi antimicrobial extrusion protein MatE</fullName>
    </submittedName>
</protein>
<dbReference type="InterPro" id="IPR054667">
    <property type="entry name" value="Export_MbnM"/>
</dbReference>
<organism evidence="2 3">
    <name type="scientific">Methylosinus sporium</name>
    <dbReference type="NCBI Taxonomy" id="428"/>
    <lineage>
        <taxon>Bacteria</taxon>
        <taxon>Pseudomonadati</taxon>
        <taxon>Pseudomonadota</taxon>
        <taxon>Alphaproteobacteria</taxon>
        <taxon>Hyphomicrobiales</taxon>
        <taxon>Methylocystaceae</taxon>
        <taxon>Methylosinus</taxon>
    </lineage>
</organism>
<proteinExistence type="predicted"/>
<gene>
    <name evidence="2" type="ORF">FM996_19165</name>
</gene>
<dbReference type="RefSeq" id="WP_142864352.1">
    <property type="nucleotide sequence ID" value="NZ_VJMF01000093.1"/>
</dbReference>
<accession>A0A549SDV6</accession>
<dbReference type="NCBIfam" id="NF045578">
    <property type="entry name" value="export_MbnM"/>
    <property type="match status" value="1"/>
</dbReference>
<feature type="transmembrane region" description="Helical" evidence="1">
    <location>
        <begin position="257"/>
        <end position="279"/>
    </location>
</feature>
<feature type="transmembrane region" description="Helical" evidence="1">
    <location>
        <begin position="181"/>
        <end position="199"/>
    </location>
</feature>
<name>A0A549SDV6_METSR</name>
<feature type="transmembrane region" description="Helical" evidence="1">
    <location>
        <begin position="299"/>
        <end position="317"/>
    </location>
</feature>
<feature type="transmembrane region" description="Helical" evidence="1">
    <location>
        <begin position="83"/>
        <end position="104"/>
    </location>
</feature>
<evidence type="ECO:0000313" key="2">
    <source>
        <dbReference type="EMBL" id="TRL26653.1"/>
    </source>
</evidence>
<dbReference type="Proteomes" id="UP000316781">
    <property type="component" value="Unassembled WGS sequence"/>
</dbReference>
<keyword evidence="1" id="KW-1133">Transmembrane helix</keyword>
<sequence length="426" mass="44760">MIEKGFWRGYWPLLISLGAVQISQQLDIVMLRPAGSEAQSAYALLARLAMIDTALMTAVGAVASTTVAQKRRTTDVSALDGALLLSLLSGIACAAGAFVLYPGVATLAAGDGPVSTLIAAGIGLYAVTTPLRFLVNSSVLMLHALNDGAAVVRWKVIELALKFVGNLLFIDYLGGGFSGCFASGLLVASISAAWCWRALAAHRETPLRLPTLSFATGFFRSAAWEAQRTLAIHLAIFAGVALFATPSLGHYELARLSAYATGQTLMLAIIAPLLALTRFLSFRLARLDAADVAPFARDLWLRGAPIACLAALALFASRDPLGNLYGQAGPWWSSMIAAIAVSLPIRHSANVARAGLFARGAFAVVAITDSVALWSCGVPLLALGLLVDAPEVAYLSLIVPEAACAQRFWRSLPLAPPHRASGNLAH</sequence>
<evidence type="ECO:0000256" key="1">
    <source>
        <dbReference type="SAM" id="Phobius"/>
    </source>
</evidence>
<feature type="transmembrane region" description="Helical" evidence="1">
    <location>
        <begin position="329"/>
        <end position="349"/>
    </location>
</feature>
<comment type="caution">
    <text evidence="2">The sequence shown here is derived from an EMBL/GenBank/DDBJ whole genome shotgun (WGS) entry which is preliminary data.</text>
</comment>
<feature type="transmembrane region" description="Helical" evidence="1">
    <location>
        <begin position="230"/>
        <end position="251"/>
    </location>
</feature>
<feature type="transmembrane region" description="Helical" evidence="1">
    <location>
        <begin position="41"/>
        <end position="63"/>
    </location>
</feature>
<evidence type="ECO:0000313" key="3">
    <source>
        <dbReference type="Proteomes" id="UP000316781"/>
    </source>
</evidence>
<keyword evidence="1" id="KW-0472">Membrane</keyword>